<dbReference type="GO" id="GO:0006235">
    <property type="term" value="P:dTTP biosynthetic process"/>
    <property type="evidence" value="ECO:0007669"/>
    <property type="project" value="TreeGrafter"/>
</dbReference>
<dbReference type="Proteomes" id="UP000191663">
    <property type="component" value="Unassembled WGS sequence"/>
</dbReference>
<evidence type="ECO:0000256" key="4">
    <source>
        <dbReference type="SAM" id="Phobius"/>
    </source>
</evidence>
<dbReference type="GO" id="GO:0005524">
    <property type="term" value="F:ATP binding"/>
    <property type="evidence" value="ECO:0007669"/>
    <property type="project" value="UniProtKB-KW"/>
</dbReference>
<dbReference type="PANTHER" id="PTHR10344">
    <property type="entry name" value="THYMIDYLATE KINASE"/>
    <property type="match status" value="1"/>
</dbReference>
<evidence type="ECO:0000313" key="7">
    <source>
        <dbReference type="Proteomes" id="UP000191663"/>
    </source>
</evidence>
<dbReference type="GO" id="GO:0005737">
    <property type="term" value="C:cytoplasm"/>
    <property type="evidence" value="ECO:0007669"/>
    <property type="project" value="TreeGrafter"/>
</dbReference>
<proteinExistence type="inferred from homology"/>
<sequence>MRKRNVFICFIGVDGSGKTTQAMKLEKKMKEQGIRVKYVWIGWAPTIFNPVIKLCKRLLIRREKIDETDYEDFTAAKKKFLKKHFLSGIWMCYVLLDYAVQIFIKVTIPLLLGNSVICDRYIYDLLVNLATRYGIAPSKILRLARNKRLLSIFPKPTFVFFLDVPAKTAYARKDDIPSMDYLIDHSNLYSKLCDQLRITRIDGLQKSEFIHQQLSNLIFHYLEK</sequence>
<dbReference type="GO" id="GO:0006233">
    <property type="term" value="P:dTDP biosynthetic process"/>
    <property type="evidence" value="ECO:0007669"/>
    <property type="project" value="TreeGrafter"/>
</dbReference>
<accession>A0A1V4QGI9</accession>
<keyword evidence="2" id="KW-0547">Nucleotide-binding</keyword>
<keyword evidence="4" id="KW-0812">Transmembrane</keyword>
<dbReference type="GO" id="GO:0004798">
    <property type="term" value="F:dTMP kinase activity"/>
    <property type="evidence" value="ECO:0007669"/>
    <property type="project" value="TreeGrafter"/>
</dbReference>
<dbReference type="PANTHER" id="PTHR10344:SF4">
    <property type="entry name" value="UMP-CMP KINASE 2, MITOCHONDRIAL"/>
    <property type="match status" value="1"/>
</dbReference>
<dbReference type="GO" id="GO:0006227">
    <property type="term" value="P:dUDP biosynthetic process"/>
    <property type="evidence" value="ECO:0007669"/>
    <property type="project" value="TreeGrafter"/>
</dbReference>
<reference evidence="7" key="1">
    <citation type="submission" date="2017-01" db="EMBL/GenBank/DDBJ databases">
        <title>Novel pathways for hydrocarbon cycling and metabolic interdependencies in hydrothermal sediment communities.</title>
        <authorList>
            <person name="Dombrowski N."/>
            <person name="Seitz K."/>
            <person name="Teske A."/>
            <person name="Baker B."/>
        </authorList>
    </citation>
    <scope>NUCLEOTIDE SEQUENCE [LARGE SCALE GENOMIC DNA]</scope>
</reference>
<comment type="caution">
    <text evidence="6">The sequence shown here is derived from an EMBL/GenBank/DDBJ whole genome shotgun (WGS) entry which is preliminary data.</text>
</comment>
<dbReference type="AlphaFoldDB" id="A0A1V4QGI9"/>
<evidence type="ECO:0000256" key="1">
    <source>
        <dbReference type="ARBA" id="ARBA00009776"/>
    </source>
</evidence>
<dbReference type="EMBL" id="MUKB01000014">
    <property type="protein sequence ID" value="OPX18434.1"/>
    <property type="molecule type" value="Genomic_DNA"/>
</dbReference>
<name>A0A1V4QGI9_UNCW3</name>
<organism evidence="6 7">
    <name type="scientific">candidate division WOR-3 bacterium 4484_100</name>
    <dbReference type="NCBI Taxonomy" id="1936077"/>
    <lineage>
        <taxon>Bacteria</taxon>
        <taxon>Bacteria division WOR-3</taxon>
    </lineage>
</organism>
<dbReference type="SUPFAM" id="SSF52540">
    <property type="entry name" value="P-loop containing nucleoside triphosphate hydrolases"/>
    <property type="match status" value="1"/>
</dbReference>
<keyword evidence="4" id="KW-1133">Transmembrane helix</keyword>
<dbReference type="InterPro" id="IPR039430">
    <property type="entry name" value="Thymidylate_kin-like_dom"/>
</dbReference>
<keyword evidence="4" id="KW-0472">Membrane</keyword>
<feature type="transmembrane region" description="Helical" evidence="4">
    <location>
        <begin position="85"/>
        <end position="104"/>
    </location>
</feature>
<evidence type="ECO:0000313" key="6">
    <source>
        <dbReference type="EMBL" id="OPX18434.1"/>
    </source>
</evidence>
<dbReference type="Pfam" id="PF02223">
    <property type="entry name" value="Thymidylate_kin"/>
    <property type="match status" value="1"/>
</dbReference>
<evidence type="ECO:0000256" key="3">
    <source>
        <dbReference type="ARBA" id="ARBA00022840"/>
    </source>
</evidence>
<evidence type="ECO:0000259" key="5">
    <source>
        <dbReference type="Pfam" id="PF02223"/>
    </source>
</evidence>
<evidence type="ECO:0000256" key="2">
    <source>
        <dbReference type="ARBA" id="ARBA00022741"/>
    </source>
</evidence>
<dbReference type="InterPro" id="IPR027417">
    <property type="entry name" value="P-loop_NTPase"/>
</dbReference>
<comment type="similarity">
    <text evidence="1">Belongs to the thymidylate kinase family.</text>
</comment>
<gene>
    <name evidence="6" type="ORF">BXT86_01150</name>
</gene>
<feature type="domain" description="Thymidylate kinase-like" evidence="5">
    <location>
        <begin position="12"/>
        <end position="175"/>
    </location>
</feature>
<dbReference type="Gene3D" id="3.40.50.300">
    <property type="entry name" value="P-loop containing nucleotide triphosphate hydrolases"/>
    <property type="match status" value="1"/>
</dbReference>
<protein>
    <recommendedName>
        <fullName evidence="5">Thymidylate kinase-like domain-containing protein</fullName>
    </recommendedName>
</protein>
<keyword evidence="3" id="KW-0067">ATP-binding</keyword>